<keyword evidence="2" id="KW-0547">Nucleotide-binding</keyword>
<dbReference type="GO" id="GO:0098796">
    <property type="term" value="C:membrane protein complex"/>
    <property type="evidence" value="ECO:0007669"/>
    <property type="project" value="UniProtKB-ARBA"/>
</dbReference>
<keyword evidence="4" id="KW-0812">Transmembrane</keyword>
<keyword evidence="1" id="KW-0813">Transport</keyword>
<protein>
    <recommendedName>
        <fullName evidence="5">ABC transporter domain-containing protein</fullName>
    </recommendedName>
</protein>
<evidence type="ECO:0000256" key="4">
    <source>
        <dbReference type="SAM" id="Phobius"/>
    </source>
</evidence>
<dbReference type="InterPro" id="IPR027417">
    <property type="entry name" value="P-loop_NTPase"/>
</dbReference>
<dbReference type="PROSITE" id="PS00211">
    <property type="entry name" value="ABC_TRANSPORTER_1"/>
    <property type="match status" value="1"/>
</dbReference>
<keyword evidence="4" id="KW-0472">Membrane</keyword>
<dbReference type="PANTHER" id="PTHR24220:SF86">
    <property type="entry name" value="ABC TRANSPORTER ABCH.1"/>
    <property type="match status" value="1"/>
</dbReference>
<feature type="domain" description="ABC transporter" evidence="5">
    <location>
        <begin position="8"/>
        <end position="245"/>
    </location>
</feature>
<dbReference type="PROSITE" id="PS50893">
    <property type="entry name" value="ABC_TRANSPORTER_2"/>
    <property type="match status" value="1"/>
</dbReference>
<evidence type="ECO:0000313" key="6">
    <source>
        <dbReference type="EMBL" id="SVC61303.1"/>
    </source>
</evidence>
<dbReference type="PANTHER" id="PTHR24220">
    <property type="entry name" value="IMPORT ATP-BINDING PROTEIN"/>
    <property type="match status" value="1"/>
</dbReference>
<dbReference type="EMBL" id="UINC01100895">
    <property type="protein sequence ID" value="SVC61303.1"/>
    <property type="molecule type" value="Genomic_DNA"/>
</dbReference>
<dbReference type="InterPro" id="IPR015854">
    <property type="entry name" value="ABC_transpr_LolD-like"/>
</dbReference>
<evidence type="ECO:0000259" key="5">
    <source>
        <dbReference type="PROSITE" id="PS50893"/>
    </source>
</evidence>
<dbReference type="AlphaFoldDB" id="A0A382NJC2"/>
<dbReference type="InterPro" id="IPR017871">
    <property type="entry name" value="ABC_transporter-like_CS"/>
</dbReference>
<evidence type="ECO:0000256" key="1">
    <source>
        <dbReference type="ARBA" id="ARBA00022448"/>
    </source>
</evidence>
<dbReference type="Gene3D" id="3.40.50.300">
    <property type="entry name" value="P-loop containing nucleotide triphosphate hydrolases"/>
    <property type="match status" value="1"/>
</dbReference>
<dbReference type="SUPFAM" id="SSF52540">
    <property type="entry name" value="P-loop containing nucleoside triphosphate hydrolases"/>
    <property type="match status" value="1"/>
</dbReference>
<keyword evidence="3" id="KW-0067">ATP-binding</keyword>
<proteinExistence type="predicted"/>
<gene>
    <name evidence="6" type="ORF">METZ01_LOCUS314157</name>
</gene>
<evidence type="ECO:0000256" key="2">
    <source>
        <dbReference type="ARBA" id="ARBA00022741"/>
    </source>
</evidence>
<name>A0A382NJC2_9ZZZZ</name>
<dbReference type="InterPro" id="IPR003439">
    <property type="entry name" value="ABC_transporter-like_ATP-bd"/>
</dbReference>
<organism evidence="6">
    <name type="scientific">marine metagenome</name>
    <dbReference type="NCBI Taxonomy" id="408172"/>
    <lineage>
        <taxon>unclassified sequences</taxon>
        <taxon>metagenomes</taxon>
        <taxon>ecological metagenomes</taxon>
    </lineage>
</organism>
<dbReference type="InterPro" id="IPR017911">
    <property type="entry name" value="MacB-like_ATP-bd"/>
</dbReference>
<sequence length="306" mass="33757">MSESQFALRVSKLCRVYKIGEQEVRALDGVDLEVPAGDYVAVMGPSGSGKSTLLNQLGCLDRPSSGEYRLEDEDVTKLSDDALSDIRGCRIGFVFQSYNLIPYLDVVENVRMPRSYSREVDQDPEAPAELIKTVGLGDREDHLPQQLSGGQQQRVGIARALVNDPVFILADEPTGNLDTRTTKEILDLLDRLNSEGKTIILVTHEHDVAARARRVVKMRDGRIESDERVRPPAETWKPSDITSCTGQPFGLFSLLRLRRACRNLGKVALLSMLTHPMRSSLTALGVFIGVASVVWLLAIGEGIAER</sequence>
<accession>A0A382NJC2</accession>
<keyword evidence="4" id="KW-1133">Transmembrane helix</keyword>
<dbReference type="GO" id="GO:0022857">
    <property type="term" value="F:transmembrane transporter activity"/>
    <property type="evidence" value="ECO:0007669"/>
    <property type="project" value="TreeGrafter"/>
</dbReference>
<dbReference type="GO" id="GO:0005524">
    <property type="term" value="F:ATP binding"/>
    <property type="evidence" value="ECO:0007669"/>
    <property type="project" value="UniProtKB-KW"/>
</dbReference>
<feature type="transmembrane region" description="Helical" evidence="4">
    <location>
        <begin position="281"/>
        <end position="300"/>
    </location>
</feature>
<dbReference type="FunFam" id="3.40.50.300:FF:000032">
    <property type="entry name" value="Export ABC transporter ATP-binding protein"/>
    <property type="match status" value="1"/>
</dbReference>
<dbReference type="GO" id="GO:0016887">
    <property type="term" value="F:ATP hydrolysis activity"/>
    <property type="evidence" value="ECO:0007669"/>
    <property type="project" value="InterPro"/>
</dbReference>
<reference evidence="6" key="1">
    <citation type="submission" date="2018-05" db="EMBL/GenBank/DDBJ databases">
        <authorList>
            <person name="Lanie J.A."/>
            <person name="Ng W.-L."/>
            <person name="Kazmierczak K.M."/>
            <person name="Andrzejewski T.M."/>
            <person name="Davidsen T.M."/>
            <person name="Wayne K.J."/>
            <person name="Tettelin H."/>
            <person name="Glass J.I."/>
            <person name="Rusch D."/>
            <person name="Podicherti R."/>
            <person name="Tsui H.-C.T."/>
            <person name="Winkler M.E."/>
        </authorList>
    </citation>
    <scope>NUCLEOTIDE SEQUENCE</scope>
</reference>
<evidence type="ECO:0000256" key="3">
    <source>
        <dbReference type="ARBA" id="ARBA00022840"/>
    </source>
</evidence>
<dbReference type="GO" id="GO:0005886">
    <property type="term" value="C:plasma membrane"/>
    <property type="evidence" value="ECO:0007669"/>
    <property type="project" value="TreeGrafter"/>
</dbReference>
<dbReference type="CDD" id="cd03255">
    <property type="entry name" value="ABC_MJ0796_LolCDE_FtsE"/>
    <property type="match status" value="1"/>
</dbReference>
<dbReference type="InterPro" id="IPR003593">
    <property type="entry name" value="AAA+_ATPase"/>
</dbReference>
<feature type="non-terminal residue" evidence="6">
    <location>
        <position position="306"/>
    </location>
</feature>
<dbReference type="Pfam" id="PF00005">
    <property type="entry name" value="ABC_tran"/>
    <property type="match status" value="1"/>
</dbReference>
<dbReference type="SMART" id="SM00382">
    <property type="entry name" value="AAA"/>
    <property type="match status" value="1"/>
</dbReference>